<dbReference type="GO" id="GO:0006281">
    <property type="term" value="P:DNA repair"/>
    <property type="evidence" value="ECO:0007669"/>
    <property type="project" value="TreeGrafter"/>
</dbReference>
<dbReference type="SUPFAM" id="SSF56784">
    <property type="entry name" value="HAD-like"/>
    <property type="match status" value="1"/>
</dbReference>
<dbReference type="FunFam" id="3.40.50.1000:FF:000022">
    <property type="entry name" value="Phosphoglycolate phosphatase"/>
    <property type="match status" value="1"/>
</dbReference>
<dbReference type="InterPro" id="IPR006439">
    <property type="entry name" value="HAD-SF_hydro_IA"/>
</dbReference>
<evidence type="ECO:0000256" key="8">
    <source>
        <dbReference type="ARBA" id="ARBA00022842"/>
    </source>
</evidence>
<dbReference type="GO" id="GO:0046872">
    <property type="term" value="F:metal ion binding"/>
    <property type="evidence" value="ECO:0007669"/>
    <property type="project" value="UniProtKB-KW"/>
</dbReference>
<keyword evidence="8 10" id="KW-0460">Magnesium</keyword>
<evidence type="ECO:0000256" key="10">
    <source>
        <dbReference type="HAMAP-Rule" id="MF_00495"/>
    </source>
</evidence>
<keyword evidence="9 10" id="KW-0119">Carbohydrate metabolism</keyword>
<evidence type="ECO:0000256" key="4">
    <source>
        <dbReference type="ARBA" id="ARBA00006171"/>
    </source>
</evidence>
<dbReference type="SFLD" id="SFLDG01135">
    <property type="entry name" value="C1.5.6:_HAD__Beta-PGM__Phospha"/>
    <property type="match status" value="1"/>
</dbReference>
<dbReference type="EMBL" id="SZVP01000005">
    <property type="protein sequence ID" value="TMM45656.1"/>
    <property type="molecule type" value="Genomic_DNA"/>
</dbReference>
<feature type="binding site" evidence="10">
    <location>
        <position position="12"/>
    </location>
    <ligand>
        <name>Mg(2+)</name>
        <dbReference type="ChEBI" id="CHEBI:18420"/>
    </ligand>
</feature>
<name>A0A8H2JPW5_9GAMM</name>
<dbReference type="NCBIfam" id="TIGR01549">
    <property type="entry name" value="HAD-SF-IA-v1"/>
    <property type="match status" value="1"/>
</dbReference>
<dbReference type="AlphaFoldDB" id="A0A8H2JPW5"/>
<dbReference type="Proteomes" id="UP000307702">
    <property type="component" value="Unassembled WGS sequence"/>
</dbReference>
<accession>A0A8H2JPW5</accession>
<proteinExistence type="inferred from homology"/>
<dbReference type="Gene3D" id="3.40.50.1000">
    <property type="entry name" value="HAD superfamily/HAD-like"/>
    <property type="match status" value="1"/>
</dbReference>
<dbReference type="GO" id="GO:0005829">
    <property type="term" value="C:cytosol"/>
    <property type="evidence" value="ECO:0007669"/>
    <property type="project" value="TreeGrafter"/>
</dbReference>
<feature type="binding site" evidence="10">
    <location>
        <position position="14"/>
    </location>
    <ligand>
        <name>Mg(2+)</name>
        <dbReference type="ChEBI" id="CHEBI:18420"/>
    </ligand>
</feature>
<dbReference type="HAMAP" id="MF_00495">
    <property type="entry name" value="GPH_hydrolase_bact"/>
    <property type="match status" value="1"/>
</dbReference>
<dbReference type="SFLD" id="SFLDG01129">
    <property type="entry name" value="C1.5:_HAD__Beta-PGM__Phosphata"/>
    <property type="match status" value="1"/>
</dbReference>
<keyword evidence="6 10" id="KW-0479">Metal-binding</keyword>
<reference evidence="11 12" key="1">
    <citation type="submission" date="2019-05" db="EMBL/GenBank/DDBJ databases">
        <title>Colwellia ponticola sp. nov., isolated from seawater.</title>
        <authorList>
            <person name="Yoon J.-H."/>
        </authorList>
    </citation>
    <scope>NUCLEOTIDE SEQUENCE [LARGE SCALE GENOMIC DNA]</scope>
    <source>
        <strain evidence="11 12">OISW-25</strain>
    </source>
</reference>
<comment type="caution">
    <text evidence="11">The sequence shown here is derived from an EMBL/GenBank/DDBJ whole genome shotgun (WGS) entry which is preliminary data.</text>
</comment>
<dbReference type="NCBIfam" id="TIGR01509">
    <property type="entry name" value="HAD-SF-IA-v3"/>
    <property type="match status" value="1"/>
</dbReference>
<comment type="cofactor">
    <cofactor evidence="2 10">
        <name>Mg(2+)</name>
        <dbReference type="ChEBI" id="CHEBI:18420"/>
    </cofactor>
</comment>
<evidence type="ECO:0000313" key="12">
    <source>
        <dbReference type="Proteomes" id="UP000307702"/>
    </source>
</evidence>
<evidence type="ECO:0000256" key="1">
    <source>
        <dbReference type="ARBA" id="ARBA00000830"/>
    </source>
</evidence>
<dbReference type="PANTHER" id="PTHR43434">
    <property type="entry name" value="PHOSPHOGLYCOLATE PHOSPHATASE"/>
    <property type="match status" value="1"/>
</dbReference>
<dbReference type="InterPro" id="IPR037512">
    <property type="entry name" value="PGPase_prok"/>
</dbReference>
<sequence length="229" mass="25094">MTLPDKNVLLFDLDGTLVDSAPDLALALNRTLEDLNKPLVDQHTIRGWVGNGAKVLVQRGLSGSATINELLDTALVEEALTIFLAHYQQCLCIESALYNDVKEGLFTLKLAGYRLAIITNKPAIFIQPILQGLGLGNVFELLIGGDTLPQRKPDPAPLHYALAQLNVTAEQCLMIGDSKNDILAAQAAKIDSVGLTYGYNYGEDISLYQPQWCFDHFKALLTLLIKNEE</sequence>
<keyword evidence="7 10" id="KW-0378">Hydrolase</keyword>
<keyword evidence="12" id="KW-1185">Reference proteome</keyword>
<protein>
    <recommendedName>
        <fullName evidence="5 10">Phosphoglycolate phosphatase</fullName>
        <shortName evidence="10">PGP</shortName>
        <shortName evidence="10">PGPase</shortName>
        <ecNumber evidence="5 10">3.1.3.18</ecNumber>
    </recommendedName>
</protein>
<dbReference type="NCBIfam" id="NF009695">
    <property type="entry name" value="PRK13222.1-2"/>
    <property type="match status" value="1"/>
</dbReference>
<evidence type="ECO:0000313" key="11">
    <source>
        <dbReference type="EMBL" id="TMM45656.1"/>
    </source>
</evidence>
<comment type="function">
    <text evidence="10">Specifically catalyzes the dephosphorylation of 2-phosphoglycolate. Is involved in the dissimilation of the intracellular 2-phosphoglycolate formed during the DNA repair of 3'-phosphoglycolate ends, a major class of DNA lesions induced by oxidative stress.</text>
</comment>
<dbReference type="GO" id="GO:0005975">
    <property type="term" value="P:carbohydrate metabolic process"/>
    <property type="evidence" value="ECO:0007669"/>
    <property type="project" value="InterPro"/>
</dbReference>
<comment type="catalytic activity">
    <reaction evidence="1 10">
        <text>2-phosphoglycolate + H2O = glycolate + phosphate</text>
        <dbReference type="Rhea" id="RHEA:14369"/>
        <dbReference type="ChEBI" id="CHEBI:15377"/>
        <dbReference type="ChEBI" id="CHEBI:29805"/>
        <dbReference type="ChEBI" id="CHEBI:43474"/>
        <dbReference type="ChEBI" id="CHEBI:58033"/>
        <dbReference type="EC" id="3.1.3.18"/>
    </reaction>
</comment>
<evidence type="ECO:0000256" key="3">
    <source>
        <dbReference type="ARBA" id="ARBA00004818"/>
    </source>
</evidence>
<dbReference type="Gene3D" id="1.10.150.240">
    <property type="entry name" value="Putative phosphatase, domain 2"/>
    <property type="match status" value="1"/>
</dbReference>
<evidence type="ECO:0000256" key="5">
    <source>
        <dbReference type="ARBA" id="ARBA00013078"/>
    </source>
</evidence>
<dbReference type="NCBIfam" id="TIGR01449">
    <property type="entry name" value="PGP_bact"/>
    <property type="match status" value="1"/>
</dbReference>
<evidence type="ECO:0000256" key="7">
    <source>
        <dbReference type="ARBA" id="ARBA00022801"/>
    </source>
</evidence>
<gene>
    <name evidence="11" type="ORF">FCS21_07470</name>
</gene>
<evidence type="ECO:0000256" key="6">
    <source>
        <dbReference type="ARBA" id="ARBA00022723"/>
    </source>
</evidence>
<dbReference type="InterPro" id="IPR023198">
    <property type="entry name" value="PGP-like_dom2"/>
</dbReference>
<dbReference type="InterPro" id="IPR050155">
    <property type="entry name" value="HAD-like_hydrolase_sf"/>
</dbReference>
<dbReference type="OrthoDB" id="9776368at2"/>
<dbReference type="GO" id="GO:0046295">
    <property type="term" value="P:glycolate biosynthetic process"/>
    <property type="evidence" value="ECO:0007669"/>
    <property type="project" value="UniProtKB-UniRule"/>
</dbReference>
<dbReference type="SFLD" id="SFLDS00003">
    <property type="entry name" value="Haloacid_Dehalogenase"/>
    <property type="match status" value="1"/>
</dbReference>
<dbReference type="Pfam" id="PF00702">
    <property type="entry name" value="Hydrolase"/>
    <property type="match status" value="1"/>
</dbReference>
<dbReference type="CDD" id="cd16417">
    <property type="entry name" value="HAD_PGPase"/>
    <property type="match status" value="1"/>
</dbReference>
<dbReference type="GO" id="GO:0008967">
    <property type="term" value="F:phosphoglycolate phosphatase activity"/>
    <property type="evidence" value="ECO:0007669"/>
    <property type="project" value="UniProtKB-UniRule"/>
</dbReference>
<organism evidence="11 12">
    <name type="scientific">Colwellia ponticola</name>
    <dbReference type="NCBI Taxonomy" id="2304625"/>
    <lineage>
        <taxon>Bacteria</taxon>
        <taxon>Pseudomonadati</taxon>
        <taxon>Pseudomonadota</taxon>
        <taxon>Gammaproteobacteria</taxon>
        <taxon>Alteromonadales</taxon>
        <taxon>Colwelliaceae</taxon>
        <taxon>Colwellia</taxon>
    </lineage>
</organism>
<comment type="similarity">
    <text evidence="4 10">Belongs to the HAD-like hydrolase superfamily. CbbY/CbbZ/Gph/YieH family.</text>
</comment>
<dbReference type="RefSeq" id="WP_138622005.1">
    <property type="nucleotide sequence ID" value="NZ_SZVP01000005.1"/>
</dbReference>
<dbReference type="UniPathway" id="UPA00865">
    <property type="reaction ID" value="UER00834"/>
</dbReference>
<comment type="pathway">
    <text evidence="3 10">Organic acid metabolism; glycolate biosynthesis; glycolate from 2-phosphoglycolate: step 1/1.</text>
</comment>
<dbReference type="InterPro" id="IPR023214">
    <property type="entry name" value="HAD_sf"/>
</dbReference>
<feature type="active site" description="Nucleophile" evidence="10">
    <location>
        <position position="12"/>
    </location>
</feature>
<dbReference type="PANTHER" id="PTHR43434:SF1">
    <property type="entry name" value="PHOSPHOGLYCOLATE PHOSPHATASE"/>
    <property type="match status" value="1"/>
</dbReference>
<dbReference type="InterPro" id="IPR036412">
    <property type="entry name" value="HAD-like_sf"/>
</dbReference>
<feature type="binding site" evidence="10">
    <location>
        <position position="177"/>
    </location>
    <ligand>
        <name>Mg(2+)</name>
        <dbReference type="ChEBI" id="CHEBI:18420"/>
    </ligand>
</feature>
<evidence type="ECO:0000256" key="2">
    <source>
        <dbReference type="ARBA" id="ARBA00001946"/>
    </source>
</evidence>
<evidence type="ECO:0000256" key="9">
    <source>
        <dbReference type="ARBA" id="ARBA00023277"/>
    </source>
</evidence>
<dbReference type="EC" id="3.1.3.18" evidence="5 10"/>